<comment type="caution">
    <text evidence="1">The sequence shown here is derived from an EMBL/GenBank/DDBJ whole genome shotgun (WGS) entry which is preliminary data.</text>
</comment>
<dbReference type="RefSeq" id="WP_138672914.1">
    <property type="nucleotide sequence ID" value="NZ_VCKY01000264.1"/>
</dbReference>
<protein>
    <submittedName>
        <fullName evidence="1">Uncharacterized protein</fullName>
    </submittedName>
</protein>
<sequence length="80" mass="8879">MSMNVHEMSRRDMAAINELVRDLAVEALNDHHGTSQAGLHLHTARPHDDPEALTAVIIHPDGRKSTAMLTVEFVDWDVAL</sequence>
<evidence type="ECO:0000313" key="2">
    <source>
        <dbReference type="Proteomes" id="UP000309128"/>
    </source>
</evidence>
<dbReference type="Proteomes" id="UP000309128">
    <property type="component" value="Unassembled WGS sequence"/>
</dbReference>
<name>A0A5S4FIM7_9ACTN</name>
<reference evidence="1 2" key="1">
    <citation type="submission" date="2019-05" db="EMBL/GenBank/DDBJ databases">
        <title>Draft genome sequence of Nonomuraea turkmeniaca DSM 43926.</title>
        <authorList>
            <person name="Saricaoglu S."/>
            <person name="Isik K."/>
        </authorList>
    </citation>
    <scope>NUCLEOTIDE SEQUENCE [LARGE SCALE GENOMIC DNA]</scope>
    <source>
        <strain evidence="1 2">DSM 43926</strain>
    </source>
</reference>
<organism evidence="1 2">
    <name type="scientific">Nonomuraea turkmeniaca</name>
    <dbReference type="NCBI Taxonomy" id="103838"/>
    <lineage>
        <taxon>Bacteria</taxon>
        <taxon>Bacillati</taxon>
        <taxon>Actinomycetota</taxon>
        <taxon>Actinomycetes</taxon>
        <taxon>Streptosporangiales</taxon>
        <taxon>Streptosporangiaceae</taxon>
        <taxon>Nonomuraea</taxon>
    </lineage>
</organism>
<evidence type="ECO:0000313" key="1">
    <source>
        <dbReference type="EMBL" id="TMR08904.1"/>
    </source>
</evidence>
<dbReference type="EMBL" id="VCKY01000264">
    <property type="protein sequence ID" value="TMR08904.1"/>
    <property type="molecule type" value="Genomic_DNA"/>
</dbReference>
<dbReference type="AlphaFoldDB" id="A0A5S4FIM7"/>
<keyword evidence="2" id="KW-1185">Reference proteome</keyword>
<proteinExistence type="predicted"/>
<gene>
    <name evidence="1" type="ORF">ETD86_45870</name>
</gene>
<accession>A0A5S4FIM7</accession>